<proteinExistence type="predicted"/>
<dbReference type="RefSeq" id="WP_264513653.1">
    <property type="nucleotide sequence ID" value="NZ_JAPDDR010000005.1"/>
</dbReference>
<dbReference type="Gene3D" id="3.40.50.300">
    <property type="entry name" value="P-loop containing nucleotide triphosphate hydrolases"/>
    <property type="match status" value="1"/>
</dbReference>
<name>A0ABT3G3B2_9BACT</name>
<dbReference type="InterPro" id="IPR027417">
    <property type="entry name" value="P-loop_NTPase"/>
</dbReference>
<dbReference type="Proteomes" id="UP001165653">
    <property type="component" value="Unassembled WGS sequence"/>
</dbReference>
<reference evidence="1" key="1">
    <citation type="submission" date="2022-10" db="EMBL/GenBank/DDBJ databases">
        <title>Luteolibacter sp. GHJ8, whole genome shotgun sequencing project.</title>
        <authorList>
            <person name="Zhao G."/>
            <person name="Shen L."/>
        </authorList>
    </citation>
    <scope>NUCLEOTIDE SEQUENCE</scope>
    <source>
        <strain evidence="1">GHJ8</strain>
    </source>
</reference>
<organism evidence="1 2">
    <name type="scientific">Luteolibacter rhizosphaerae</name>
    <dbReference type="NCBI Taxonomy" id="2989719"/>
    <lineage>
        <taxon>Bacteria</taxon>
        <taxon>Pseudomonadati</taxon>
        <taxon>Verrucomicrobiota</taxon>
        <taxon>Verrucomicrobiia</taxon>
        <taxon>Verrucomicrobiales</taxon>
        <taxon>Verrucomicrobiaceae</taxon>
        <taxon>Luteolibacter</taxon>
    </lineage>
</organism>
<dbReference type="EMBL" id="JAPDDR010000005">
    <property type="protein sequence ID" value="MCW1914147.1"/>
    <property type="molecule type" value="Genomic_DNA"/>
</dbReference>
<sequence>MSFSFNIPYYPGQENAKPITVELLMRGAGKSEEEIAEYLAANAAADAEAEAEIARASQPYTPAPATKKRQWLQTWTTRDFINFQAPPDFKLMGECHLTRGSLTVLGGWPGVGKSRAALALAIAGARGVPWLGHRVHARFRTLIIQCENGPHRLKEELAEALQGQGTVLDDSLLITPPPPYGLAFQEAGFRQELREKIASFKPGLVIIDPWNRAADGDKQADYRTALDSIFECLPEDPAEKPALLVIHHMRKKSGEVSRKQGRDLLHELAGSYQIGSAARCVFVLEAASNDTCDNAVVLTCCKNNDGVEGAPSAWFRRNGLFEPNPEFDMAGFLEGAETISNKGTRVPFAEIRETLQGMRGESTGRAAARLVEADVCSRATAYRVLKQFPDHIIEDSEGKLWWKEG</sequence>
<dbReference type="Pfam" id="PF13481">
    <property type="entry name" value="AAA_25"/>
    <property type="match status" value="1"/>
</dbReference>
<comment type="caution">
    <text evidence="1">The sequence shown here is derived from an EMBL/GenBank/DDBJ whole genome shotgun (WGS) entry which is preliminary data.</text>
</comment>
<protein>
    <submittedName>
        <fullName evidence="1">AAA family ATPase</fullName>
    </submittedName>
</protein>
<evidence type="ECO:0000313" key="2">
    <source>
        <dbReference type="Proteomes" id="UP001165653"/>
    </source>
</evidence>
<keyword evidence="2" id="KW-1185">Reference proteome</keyword>
<gene>
    <name evidence="1" type="ORF">OJ996_11205</name>
</gene>
<evidence type="ECO:0000313" key="1">
    <source>
        <dbReference type="EMBL" id="MCW1914147.1"/>
    </source>
</evidence>
<dbReference type="SUPFAM" id="SSF52540">
    <property type="entry name" value="P-loop containing nucleoside triphosphate hydrolases"/>
    <property type="match status" value="1"/>
</dbReference>
<accession>A0ABT3G3B2</accession>